<keyword evidence="2" id="KW-1185">Reference proteome</keyword>
<dbReference type="VEuPathDB" id="VectorBase:GAUT004258"/>
<name>A0A1A9UGN8_GLOAU</name>
<proteinExistence type="predicted"/>
<organism evidence="1 2">
    <name type="scientific">Glossina austeni</name>
    <name type="common">Savannah tsetse fly</name>
    <dbReference type="NCBI Taxonomy" id="7395"/>
    <lineage>
        <taxon>Eukaryota</taxon>
        <taxon>Metazoa</taxon>
        <taxon>Ecdysozoa</taxon>
        <taxon>Arthropoda</taxon>
        <taxon>Hexapoda</taxon>
        <taxon>Insecta</taxon>
        <taxon>Pterygota</taxon>
        <taxon>Neoptera</taxon>
        <taxon>Endopterygota</taxon>
        <taxon>Diptera</taxon>
        <taxon>Brachycera</taxon>
        <taxon>Muscomorpha</taxon>
        <taxon>Hippoboscoidea</taxon>
        <taxon>Glossinidae</taxon>
        <taxon>Glossina</taxon>
    </lineage>
</organism>
<sequence length="115" mass="13273">MEKSKTKTSTNLLAWFRYLPQKHLSGKSCVCSKMKFTNTNVNPIHHLNARGDVRSHIIPIKKEEELIHYYNYFSRIVSDFGGIVKNFTGSINLSTSECIAVNQKFKQHNLEKLTE</sequence>
<dbReference type="EnsemblMetazoa" id="GAUT004258-RA">
    <property type="protein sequence ID" value="GAUT004258-PA"/>
    <property type="gene ID" value="GAUT004258"/>
</dbReference>
<dbReference type="AlphaFoldDB" id="A0A1A9UGN8"/>
<accession>A0A1A9UGN8</accession>
<reference evidence="1" key="1">
    <citation type="submission" date="2020-05" db="UniProtKB">
        <authorList>
            <consortium name="EnsemblMetazoa"/>
        </authorList>
    </citation>
    <scope>IDENTIFICATION</scope>
    <source>
        <strain evidence="1">TTRI</strain>
    </source>
</reference>
<evidence type="ECO:0000313" key="1">
    <source>
        <dbReference type="EnsemblMetazoa" id="GAUT004258-PA"/>
    </source>
</evidence>
<dbReference type="Proteomes" id="UP000078200">
    <property type="component" value="Unassembled WGS sequence"/>
</dbReference>
<evidence type="ECO:0000313" key="2">
    <source>
        <dbReference type="Proteomes" id="UP000078200"/>
    </source>
</evidence>
<protein>
    <submittedName>
        <fullName evidence="1">Uncharacterized protein</fullName>
    </submittedName>
</protein>